<reference evidence="2 3" key="1">
    <citation type="submission" date="2023-09" db="EMBL/GenBank/DDBJ databases">
        <authorList>
            <person name="Wang M."/>
        </authorList>
    </citation>
    <scope>NUCLEOTIDE SEQUENCE [LARGE SCALE GENOMIC DNA]</scope>
    <source>
        <strain evidence="2">GT-2023</strain>
        <tissue evidence="2">Liver</tissue>
    </source>
</reference>
<evidence type="ECO:0000313" key="2">
    <source>
        <dbReference type="EMBL" id="KAL1251969.1"/>
    </source>
</evidence>
<proteinExistence type="predicted"/>
<evidence type="ECO:0000256" key="1">
    <source>
        <dbReference type="SAM" id="Coils"/>
    </source>
</evidence>
<dbReference type="Proteomes" id="UP001558613">
    <property type="component" value="Unassembled WGS sequence"/>
</dbReference>
<evidence type="ECO:0000313" key="3">
    <source>
        <dbReference type="Proteomes" id="UP001558613"/>
    </source>
</evidence>
<dbReference type="Gene3D" id="3.60.10.10">
    <property type="entry name" value="Endonuclease/exonuclease/phosphatase"/>
    <property type="match status" value="1"/>
</dbReference>
<accession>A0ABR3LJR7</accession>
<dbReference type="InterPro" id="IPR036691">
    <property type="entry name" value="Endo/exonu/phosph_ase_sf"/>
</dbReference>
<name>A0ABR3LJR7_9TELE</name>
<organism evidence="2 3">
    <name type="scientific">Cirrhinus molitorella</name>
    <name type="common">mud carp</name>
    <dbReference type="NCBI Taxonomy" id="172907"/>
    <lineage>
        <taxon>Eukaryota</taxon>
        <taxon>Metazoa</taxon>
        <taxon>Chordata</taxon>
        <taxon>Craniata</taxon>
        <taxon>Vertebrata</taxon>
        <taxon>Euteleostomi</taxon>
        <taxon>Actinopterygii</taxon>
        <taxon>Neopterygii</taxon>
        <taxon>Teleostei</taxon>
        <taxon>Ostariophysi</taxon>
        <taxon>Cypriniformes</taxon>
        <taxon>Cyprinidae</taxon>
        <taxon>Labeoninae</taxon>
        <taxon>Labeonini</taxon>
        <taxon>Cirrhinus</taxon>
    </lineage>
</organism>
<comment type="caution">
    <text evidence="2">The sequence shown here is derived from an EMBL/GenBank/DDBJ whole genome shotgun (WGS) entry which is preliminary data.</text>
</comment>
<keyword evidence="3" id="KW-1185">Reference proteome</keyword>
<gene>
    <name evidence="2" type="ORF">QQF64_019765</name>
</gene>
<dbReference type="EMBL" id="JAYMGO010000022">
    <property type="protein sequence ID" value="KAL1251969.1"/>
    <property type="molecule type" value="Genomic_DNA"/>
</dbReference>
<protein>
    <recommendedName>
        <fullName evidence="4">Endonuclease/exonuclease/phosphatase domain-containing protein</fullName>
    </recommendedName>
</protein>
<dbReference type="SUPFAM" id="SSF56219">
    <property type="entry name" value="DNase I-like"/>
    <property type="match status" value="1"/>
</dbReference>
<dbReference type="PANTHER" id="PTHR23227">
    <property type="entry name" value="BUCENTAUR RELATED"/>
    <property type="match status" value="1"/>
</dbReference>
<keyword evidence="1" id="KW-0175">Coiled coil</keyword>
<sequence>MTLKGASVPITLLSTRATTSIGAWNVKTMYEAGKAAQVSAEMHRYNITLLGLSKTRWLQARQTRLGTGELLLYSGHEDENAAHTEGVAFMLSSTAQKALVGWEAHGPRMITASFRTKKNIKMNVIQCYAPTNGHDKESKNQFYNRLQAVLDSLKDKDVNILMGDFNAKVGSDNRGYKEVMGQHALGEINENREKFVDICRLNKLVIGGSIFAHKRIHKATWDVRVKKGADAATDHHLLTTRLKLKLKRNDTQPAGSVKYNLSLLKDQQIKAAYTLTLKNRFQVLQELITEETDVQELWHGMRDAITETCKEILRPKKHKHKDWISMDTLQKIQVRRQKKEVVNSSQTRASKAAAQAEYAQAQKEVKKSVKKDKRDFIEGLVEEAEQVAYNGNMKELYDTTKKLAGKYSKPERPVKNKQGQTITNTEEQLGRWADHFEELLNRPAPENPPNIAEAGDDIEICCTSQQR</sequence>
<feature type="coiled-coil region" evidence="1">
    <location>
        <begin position="344"/>
        <end position="371"/>
    </location>
</feature>
<dbReference type="CDD" id="cd09076">
    <property type="entry name" value="L1-EN"/>
    <property type="match status" value="1"/>
</dbReference>
<evidence type="ECO:0008006" key="4">
    <source>
        <dbReference type="Google" id="ProtNLM"/>
    </source>
</evidence>
<dbReference type="InterPro" id="IPR027124">
    <property type="entry name" value="Swc5/CFDP1/2"/>
</dbReference>
<dbReference type="PANTHER" id="PTHR23227:SF67">
    <property type="entry name" value="CRANIOFACIAL DEVELOPMENT PROTEIN 2-LIKE"/>
    <property type="match status" value="1"/>
</dbReference>